<comment type="caution">
    <text evidence="2">The sequence shown here is derived from an EMBL/GenBank/DDBJ whole genome shotgun (WGS) entry which is preliminary data.</text>
</comment>
<dbReference type="AlphaFoldDB" id="A0ABD0L3A0"/>
<evidence type="ECO:0000313" key="2">
    <source>
        <dbReference type="EMBL" id="KAK7493879.1"/>
    </source>
</evidence>
<evidence type="ECO:0000313" key="3">
    <source>
        <dbReference type="Proteomes" id="UP001519460"/>
    </source>
</evidence>
<gene>
    <name evidence="2" type="ORF">BaRGS_00014761</name>
</gene>
<dbReference type="Proteomes" id="UP001519460">
    <property type="component" value="Unassembled WGS sequence"/>
</dbReference>
<dbReference type="EMBL" id="JACVVK020000088">
    <property type="protein sequence ID" value="KAK7493879.1"/>
    <property type="molecule type" value="Genomic_DNA"/>
</dbReference>
<organism evidence="2 3">
    <name type="scientific">Batillaria attramentaria</name>
    <dbReference type="NCBI Taxonomy" id="370345"/>
    <lineage>
        <taxon>Eukaryota</taxon>
        <taxon>Metazoa</taxon>
        <taxon>Spiralia</taxon>
        <taxon>Lophotrochozoa</taxon>
        <taxon>Mollusca</taxon>
        <taxon>Gastropoda</taxon>
        <taxon>Caenogastropoda</taxon>
        <taxon>Sorbeoconcha</taxon>
        <taxon>Cerithioidea</taxon>
        <taxon>Batillariidae</taxon>
        <taxon>Batillaria</taxon>
    </lineage>
</organism>
<feature type="compositionally biased region" description="Low complexity" evidence="1">
    <location>
        <begin position="34"/>
        <end position="48"/>
    </location>
</feature>
<keyword evidence="3" id="KW-1185">Reference proteome</keyword>
<feature type="region of interest" description="Disordered" evidence="1">
    <location>
        <begin position="34"/>
        <end position="54"/>
    </location>
</feature>
<protein>
    <submittedName>
        <fullName evidence="2">Uncharacterized protein</fullName>
    </submittedName>
</protein>
<sequence>MPASRRWRQVISSLSSAKPPNIHKLHTAASGLHNAANAASTNAKSEATGAPTLPYPPSTLHAFRGGTGATSVLPIVACSIRRCRGDEIGSSGLMPYPTVYGGQRNPQTWPCHRLA</sequence>
<proteinExistence type="predicted"/>
<accession>A0ABD0L3A0</accession>
<evidence type="ECO:0000256" key="1">
    <source>
        <dbReference type="SAM" id="MobiDB-lite"/>
    </source>
</evidence>
<name>A0ABD0L3A0_9CAEN</name>
<reference evidence="2 3" key="1">
    <citation type="journal article" date="2023" name="Sci. Data">
        <title>Genome assembly of the Korean intertidal mud-creeper Batillaria attramentaria.</title>
        <authorList>
            <person name="Patra A.K."/>
            <person name="Ho P.T."/>
            <person name="Jun S."/>
            <person name="Lee S.J."/>
            <person name="Kim Y."/>
            <person name="Won Y.J."/>
        </authorList>
    </citation>
    <scope>NUCLEOTIDE SEQUENCE [LARGE SCALE GENOMIC DNA]</scope>
    <source>
        <strain evidence="2">Wonlab-2016</strain>
    </source>
</reference>